<evidence type="ECO:0000259" key="6">
    <source>
        <dbReference type="Pfam" id="PF13545"/>
    </source>
</evidence>
<feature type="domain" description="HTH crp-type" evidence="6">
    <location>
        <begin position="24"/>
        <end position="54"/>
    </location>
</feature>
<dbReference type="AlphaFoldDB" id="A0A927CIP4"/>
<dbReference type="InterPro" id="IPR013324">
    <property type="entry name" value="RNA_pol_sigma_r3/r4-like"/>
</dbReference>
<evidence type="ECO:0000256" key="1">
    <source>
        <dbReference type="ARBA" id="ARBA00010466"/>
    </source>
</evidence>
<evidence type="ECO:0000256" key="3">
    <source>
        <dbReference type="ARBA" id="ARBA00023125"/>
    </source>
</evidence>
<dbReference type="RefSeq" id="WP_190932515.1">
    <property type="nucleotide sequence ID" value="NZ_JACXJA010000078.1"/>
</dbReference>
<evidence type="ECO:0000313" key="7">
    <source>
        <dbReference type="EMBL" id="MBD2866901.1"/>
    </source>
</evidence>
<organism evidence="7 8">
    <name type="scientific">Paenibacillus oceani</name>
    <dbReference type="NCBI Taxonomy" id="2772510"/>
    <lineage>
        <taxon>Bacteria</taxon>
        <taxon>Bacillati</taxon>
        <taxon>Bacillota</taxon>
        <taxon>Bacilli</taxon>
        <taxon>Bacillales</taxon>
        <taxon>Paenibacillaceae</taxon>
        <taxon>Paenibacillus</taxon>
    </lineage>
</organism>
<dbReference type="InterPro" id="IPR012318">
    <property type="entry name" value="HTH_CRP"/>
</dbReference>
<dbReference type="InterPro" id="IPR051054">
    <property type="entry name" value="SorC_transcr_regulators"/>
</dbReference>
<dbReference type="PANTHER" id="PTHR34294">
    <property type="entry name" value="TRANSCRIPTIONAL REGULATOR-RELATED"/>
    <property type="match status" value="1"/>
</dbReference>
<protein>
    <submittedName>
        <fullName evidence="7">Sugar-binding transcriptional regulator</fullName>
    </submittedName>
</protein>
<dbReference type="GO" id="GO:0030246">
    <property type="term" value="F:carbohydrate binding"/>
    <property type="evidence" value="ECO:0007669"/>
    <property type="project" value="InterPro"/>
</dbReference>
<dbReference type="Pfam" id="PF13545">
    <property type="entry name" value="HTH_Crp_2"/>
    <property type="match status" value="1"/>
</dbReference>
<dbReference type="Pfam" id="PF04198">
    <property type="entry name" value="Sugar-bind"/>
    <property type="match status" value="1"/>
</dbReference>
<comment type="similarity">
    <text evidence="1">Belongs to the SorC transcriptional regulatory family.</text>
</comment>
<dbReference type="SUPFAM" id="SSF88659">
    <property type="entry name" value="Sigma3 and sigma4 domains of RNA polymerase sigma factors"/>
    <property type="match status" value="1"/>
</dbReference>
<dbReference type="PANTHER" id="PTHR34294:SF1">
    <property type="entry name" value="TRANSCRIPTIONAL REGULATOR LSRR"/>
    <property type="match status" value="1"/>
</dbReference>
<accession>A0A927CIP4</accession>
<comment type="caution">
    <text evidence="7">The sequence shown here is derived from an EMBL/GenBank/DDBJ whole genome shotgun (WGS) entry which is preliminary data.</text>
</comment>
<keyword evidence="3" id="KW-0238">DNA-binding</keyword>
<dbReference type="EMBL" id="JACXJA010000078">
    <property type="protein sequence ID" value="MBD2866901.1"/>
    <property type="molecule type" value="Genomic_DNA"/>
</dbReference>
<evidence type="ECO:0000259" key="5">
    <source>
        <dbReference type="Pfam" id="PF04198"/>
    </source>
</evidence>
<dbReference type="Gene3D" id="1.10.10.10">
    <property type="entry name" value="Winged helix-like DNA-binding domain superfamily/Winged helix DNA-binding domain"/>
    <property type="match status" value="1"/>
</dbReference>
<evidence type="ECO:0000256" key="2">
    <source>
        <dbReference type="ARBA" id="ARBA00023015"/>
    </source>
</evidence>
<sequence length="324" mass="35389">MSDIGEERTRLLVKVSNLYYNDGLNQQEIADRLGISRPQVSRMLSMARAAGIVQIKIKNPYSEEQQYERAIAETFGIHDVSVLNVPDADPRTIETQLARAGSALLESALKDHDIVGVMAGRSIAAIGNEIGFVQRKGLQFVPLVGGWGSEGAPWHANSNARSLAEKLKSKYRLLNAPAVVASKEARDVFVNEPEIADVFRMAGKTNIALVGIGQVSEQATIVQSGYFSKSDIENVRSLGAVASYCTSFLDETGKLVPYDLEQRMIGMTAGELRKVPNVIAIASGEEKVAAICATLRGRWIDVLITDMETAKLVLKWHNEHPVKL</sequence>
<feature type="domain" description="Sugar-binding" evidence="5">
    <location>
        <begin position="61"/>
        <end position="315"/>
    </location>
</feature>
<reference evidence="7" key="1">
    <citation type="submission" date="2020-09" db="EMBL/GenBank/DDBJ databases">
        <title>A novel bacterium of genus Paenibacillus, isolated from South China Sea.</title>
        <authorList>
            <person name="Huang H."/>
            <person name="Mo K."/>
            <person name="Hu Y."/>
        </authorList>
    </citation>
    <scope>NUCLEOTIDE SEQUENCE</scope>
    <source>
        <strain evidence="7">IB182363</strain>
    </source>
</reference>
<dbReference type="InterPro" id="IPR007324">
    <property type="entry name" value="Sugar-bd_dom_put"/>
</dbReference>
<dbReference type="Gene3D" id="3.40.50.1360">
    <property type="match status" value="1"/>
</dbReference>
<evidence type="ECO:0000313" key="8">
    <source>
        <dbReference type="Proteomes" id="UP000639396"/>
    </source>
</evidence>
<name>A0A927CIP4_9BACL</name>
<proteinExistence type="inferred from homology"/>
<gene>
    <name evidence="7" type="ORF">IDH45_33540</name>
</gene>
<keyword evidence="4" id="KW-0804">Transcription</keyword>
<dbReference type="InterPro" id="IPR037171">
    <property type="entry name" value="NagB/RpiA_transferase-like"/>
</dbReference>
<keyword evidence="8" id="KW-1185">Reference proteome</keyword>
<dbReference type="Proteomes" id="UP000639396">
    <property type="component" value="Unassembled WGS sequence"/>
</dbReference>
<dbReference type="GO" id="GO:0006355">
    <property type="term" value="P:regulation of DNA-templated transcription"/>
    <property type="evidence" value="ECO:0007669"/>
    <property type="project" value="InterPro"/>
</dbReference>
<keyword evidence="2" id="KW-0805">Transcription regulation</keyword>
<evidence type="ECO:0000256" key="4">
    <source>
        <dbReference type="ARBA" id="ARBA00023163"/>
    </source>
</evidence>
<dbReference type="InterPro" id="IPR036388">
    <property type="entry name" value="WH-like_DNA-bd_sf"/>
</dbReference>
<dbReference type="SUPFAM" id="SSF100950">
    <property type="entry name" value="NagB/RpiA/CoA transferase-like"/>
    <property type="match status" value="1"/>
</dbReference>
<dbReference type="GO" id="GO:0003677">
    <property type="term" value="F:DNA binding"/>
    <property type="evidence" value="ECO:0007669"/>
    <property type="project" value="UniProtKB-KW"/>
</dbReference>